<organism evidence="1 2">
    <name type="scientific">Bacillus cereus</name>
    <dbReference type="NCBI Taxonomy" id="1396"/>
    <lineage>
        <taxon>Bacteria</taxon>
        <taxon>Bacillati</taxon>
        <taxon>Bacillota</taxon>
        <taxon>Bacilli</taxon>
        <taxon>Bacillales</taxon>
        <taxon>Bacillaceae</taxon>
        <taxon>Bacillus</taxon>
        <taxon>Bacillus cereus group</taxon>
    </lineage>
</organism>
<dbReference type="AlphaFoldDB" id="A0A2B8SW66"/>
<reference evidence="1 2" key="1">
    <citation type="submission" date="2017-09" db="EMBL/GenBank/DDBJ databases">
        <title>Large-scale bioinformatics analysis of Bacillus genomes uncovers conserved roles of natural products in bacterial physiology.</title>
        <authorList>
            <consortium name="Agbiome Team Llc"/>
            <person name="Bleich R.M."/>
            <person name="Grubbs K.J."/>
            <person name="Santa Maria K.C."/>
            <person name="Allen S.E."/>
            <person name="Farag S."/>
            <person name="Shank E.A."/>
            <person name="Bowers A."/>
        </authorList>
    </citation>
    <scope>NUCLEOTIDE SEQUENCE [LARGE SCALE GENOMIC DNA]</scope>
    <source>
        <strain evidence="1 2">AFS046104</strain>
    </source>
</reference>
<sequence>MINPYYIGNRQAGPVFSLHAAQVTIHAVQHAMQHMPYYYHPAIPYHETIQYYPDIEYTSQSIYPTTFTTIPFY</sequence>
<dbReference type="EMBL" id="NUJQ01000060">
    <property type="protein sequence ID" value="PGQ04820.1"/>
    <property type="molecule type" value="Genomic_DNA"/>
</dbReference>
<evidence type="ECO:0000313" key="1">
    <source>
        <dbReference type="EMBL" id="PGQ04820.1"/>
    </source>
</evidence>
<protein>
    <recommendedName>
        <fullName evidence="3">DUF3947 family protein</fullName>
    </recommendedName>
</protein>
<gene>
    <name evidence="1" type="ORF">COA08_28890</name>
</gene>
<evidence type="ECO:0008006" key="3">
    <source>
        <dbReference type="Google" id="ProtNLM"/>
    </source>
</evidence>
<dbReference type="RefSeq" id="WP_097832656.1">
    <property type="nucleotide sequence ID" value="NZ_NUGR01000042.1"/>
</dbReference>
<dbReference type="Proteomes" id="UP000221438">
    <property type="component" value="Unassembled WGS sequence"/>
</dbReference>
<proteinExistence type="predicted"/>
<accession>A0A2B8SW66</accession>
<evidence type="ECO:0000313" key="2">
    <source>
        <dbReference type="Proteomes" id="UP000221438"/>
    </source>
</evidence>
<comment type="caution">
    <text evidence="1">The sequence shown here is derived from an EMBL/GenBank/DDBJ whole genome shotgun (WGS) entry which is preliminary data.</text>
</comment>
<name>A0A2B8SW66_BACCE</name>